<evidence type="ECO:0000313" key="10">
    <source>
        <dbReference type="EMBL" id="WMB27879.1"/>
    </source>
</evidence>
<reference evidence="11" key="1">
    <citation type="submission" date="2022-10" db="EMBL/GenBank/DDBJ databases">
        <title>Streptococcus didelphis as causative of fatal infections in opossums (Didelphis albiventris).</title>
        <authorList>
            <person name="Breyer G.M."/>
            <person name="Da Silva M.E.R.J."/>
            <person name="Siqueira F.M."/>
        </authorList>
    </citation>
    <scope>NUCLEOTIDE SEQUENCE [LARGE SCALE GENOMIC DNA]</scope>
    <source>
        <strain evidence="11">LBVP101/21</strain>
    </source>
</reference>
<dbReference type="PROSITE" id="PS50110">
    <property type="entry name" value="RESPONSE_REGULATORY"/>
    <property type="match status" value="1"/>
</dbReference>
<keyword evidence="2" id="KW-0902">Two-component regulatory system</keyword>
<keyword evidence="11" id="KW-1185">Reference proteome</keyword>
<dbReference type="InterPro" id="IPR036388">
    <property type="entry name" value="WH-like_DNA-bd_sf"/>
</dbReference>
<evidence type="ECO:0000256" key="4">
    <source>
        <dbReference type="ARBA" id="ARBA00023125"/>
    </source>
</evidence>
<dbReference type="PROSITE" id="PS51755">
    <property type="entry name" value="OMPR_PHOB"/>
    <property type="match status" value="1"/>
</dbReference>
<dbReference type="Gene3D" id="3.40.50.2300">
    <property type="match status" value="1"/>
</dbReference>
<dbReference type="InterPro" id="IPR011006">
    <property type="entry name" value="CheY-like_superfamily"/>
</dbReference>
<dbReference type="CDD" id="cd17574">
    <property type="entry name" value="REC_OmpR"/>
    <property type="match status" value="1"/>
</dbReference>
<keyword evidence="1 6" id="KW-0597">Phosphoprotein</keyword>
<evidence type="ECO:0000256" key="1">
    <source>
        <dbReference type="ARBA" id="ARBA00022553"/>
    </source>
</evidence>
<evidence type="ECO:0000256" key="5">
    <source>
        <dbReference type="ARBA" id="ARBA00023163"/>
    </source>
</evidence>
<dbReference type="InterPro" id="IPR039420">
    <property type="entry name" value="WalR-like"/>
</dbReference>
<keyword evidence="4 7" id="KW-0238">DNA-binding</keyword>
<keyword evidence="3" id="KW-0805">Transcription regulation</keyword>
<name>A0ABY9LG47_9STRE</name>
<evidence type="ECO:0000256" key="7">
    <source>
        <dbReference type="PROSITE-ProRule" id="PRU01091"/>
    </source>
</evidence>
<protein>
    <submittedName>
        <fullName evidence="10">Response regulator transcription factor</fullName>
    </submittedName>
</protein>
<dbReference type="PANTHER" id="PTHR48111">
    <property type="entry name" value="REGULATOR OF RPOS"/>
    <property type="match status" value="1"/>
</dbReference>
<feature type="domain" description="OmpR/PhoB-type" evidence="9">
    <location>
        <begin position="128"/>
        <end position="210"/>
    </location>
</feature>
<dbReference type="Proteomes" id="UP001238096">
    <property type="component" value="Chromosome"/>
</dbReference>
<sequence length="210" mass="24491">MEKIYFADDEKNIRDLLVPFLEHEGFDVLTFDNGKRLYEEYLLNKPELIILDVMMPVMDGFTVLNKIRETDKSVPIIMLTAKSLDSDFILAFDLGTDDYFTKPFSPIKLTLHVKALLNRLRKDKNESQTIFEYEDLIVNMDKRSVSLSNSTIALTNTEFDLIVVLIRKPEVAHSREDLLSEIWGFEDIESRAVDDTIKRLRKKLLNMILR</sequence>
<evidence type="ECO:0000256" key="6">
    <source>
        <dbReference type="PROSITE-ProRule" id="PRU00169"/>
    </source>
</evidence>
<dbReference type="SUPFAM" id="SSF52172">
    <property type="entry name" value="CheY-like"/>
    <property type="match status" value="1"/>
</dbReference>
<dbReference type="InterPro" id="IPR001789">
    <property type="entry name" value="Sig_transdc_resp-reg_receiver"/>
</dbReference>
<dbReference type="SMART" id="SM00862">
    <property type="entry name" value="Trans_reg_C"/>
    <property type="match status" value="1"/>
</dbReference>
<feature type="DNA-binding region" description="OmpR/PhoB-type" evidence="7">
    <location>
        <begin position="128"/>
        <end position="210"/>
    </location>
</feature>
<dbReference type="InterPro" id="IPR001867">
    <property type="entry name" value="OmpR/PhoB-type_DNA-bd"/>
</dbReference>
<evidence type="ECO:0000259" key="9">
    <source>
        <dbReference type="PROSITE" id="PS51755"/>
    </source>
</evidence>
<evidence type="ECO:0000256" key="2">
    <source>
        <dbReference type="ARBA" id="ARBA00023012"/>
    </source>
</evidence>
<dbReference type="EMBL" id="CP110509">
    <property type="protein sequence ID" value="WMB27879.1"/>
    <property type="molecule type" value="Genomic_DNA"/>
</dbReference>
<feature type="domain" description="Response regulatory" evidence="8">
    <location>
        <begin position="3"/>
        <end position="117"/>
    </location>
</feature>
<dbReference type="SMART" id="SM00448">
    <property type="entry name" value="REC"/>
    <property type="match status" value="1"/>
</dbReference>
<accession>A0ABY9LG47</accession>
<proteinExistence type="predicted"/>
<keyword evidence="5" id="KW-0804">Transcription</keyword>
<evidence type="ECO:0000259" key="8">
    <source>
        <dbReference type="PROSITE" id="PS50110"/>
    </source>
</evidence>
<dbReference type="Gene3D" id="1.10.10.10">
    <property type="entry name" value="Winged helix-like DNA-binding domain superfamily/Winged helix DNA-binding domain"/>
    <property type="match status" value="1"/>
</dbReference>
<evidence type="ECO:0000256" key="3">
    <source>
        <dbReference type="ARBA" id="ARBA00023015"/>
    </source>
</evidence>
<organism evidence="10 11">
    <name type="scientific">Streptococcus didelphis</name>
    <dbReference type="NCBI Taxonomy" id="102886"/>
    <lineage>
        <taxon>Bacteria</taxon>
        <taxon>Bacillati</taxon>
        <taxon>Bacillota</taxon>
        <taxon>Bacilli</taxon>
        <taxon>Lactobacillales</taxon>
        <taxon>Streptococcaceae</taxon>
        <taxon>Streptococcus</taxon>
    </lineage>
</organism>
<dbReference type="Pfam" id="PF00486">
    <property type="entry name" value="Trans_reg_C"/>
    <property type="match status" value="1"/>
</dbReference>
<evidence type="ECO:0000313" key="11">
    <source>
        <dbReference type="Proteomes" id="UP001238096"/>
    </source>
</evidence>
<dbReference type="CDD" id="cd00383">
    <property type="entry name" value="trans_reg_C"/>
    <property type="match status" value="1"/>
</dbReference>
<gene>
    <name evidence="10" type="ORF">N1496_07510</name>
</gene>
<dbReference type="Pfam" id="PF00072">
    <property type="entry name" value="Response_reg"/>
    <property type="match status" value="1"/>
</dbReference>
<feature type="modified residue" description="4-aspartylphosphate" evidence="6">
    <location>
        <position position="52"/>
    </location>
</feature>
<dbReference type="PANTHER" id="PTHR48111:SF21">
    <property type="entry name" value="DNA-BINDING DUAL MASTER TRANSCRIPTIONAL REGULATOR RPAA"/>
    <property type="match status" value="1"/>
</dbReference>